<evidence type="ECO:0000313" key="4">
    <source>
        <dbReference type="Proteomes" id="UP000295096"/>
    </source>
</evidence>
<keyword evidence="2" id="KW-0732">Signal</keyword>
<evidence type="ECO:0000313" key="3">
    <source>
        <dbReference type="EMBL" id="TDH63557.1"/>
    </source>
</evidence>
<evidence type="ECO:0000256" key="2">
    <source>
        <dbReference type="SAM" id="SignalP"/>
    </source>
</evidence>
<dbReference type="Pfam" id="PF03401">
    <property type="entry name" value="TctC"/>
    <property type="match status" value="1"/>
</dbReference>
<dbReference type="SUPFAM" id="SSF53850">
    <property type="entry name" value="Periplasmic binding protein-like II"/>
    <property type="match status" value="1"/>
</dbReference>
<feature type="signal peptide" evidence="2">
    <location>
        <begin position="1"/>
        <end position="30"/>
    </location>
</feature>
<keyword evidence="4" id="KW-1185">Reference proteome</keyword>
<dbReference type="Gene3D" id="3.40.190.10">
    <property type="entry name" value="Periplasmic binding protein-like II"/>
    <property type="match status" value="1"/>
</dbReference>
<comment type="similarity">
    <text evidence="1">Belongs to the UPF0065 (bug) family.</text>
</comment>
<gene>
    <name evidence="3" type="ORF">E2C06_06940</name>
</gene>
<evidence type="ECO:0000256" key="1">
    <source>
        <dbReference type="ARBA" id="ARBA00006987"/>
    </source>
</evidence>
<dbReference type="Gene3D" id="3.40.190.150">
    <property type="entry name" value="Bordetella uptake gene, domain 1"/>
    <property type="match status" value="1"/>
</dbReference>
<dbReference type="OrthoDB" id="7257888at2"/>
<dbReference type="CDD" id="cd07012">
    <property type="entry name" value="PBP2_Bug_TTT"/>
    <property type="match status" value="1"/>
</dbReference>
<proteinExistence type="inferred from homology"/>
<dbReference type="PIRSF" id="PIRSF017082">
    <property type="entry name" value="YflP"/>
    <property type="match status" value="1"/>
</dbReference>
<dbReference type="RefSeq" id="WP_133287854.1">
    <property type="nucleotide sequence ID" value="NZ_SMSJ01000005.1"/>
</dbReference>
<dbReference type="EMBL" id="SMSJ01000005">
    <property type="protein sequence ID" value="TDH63557.1"/>
    <property type="molecule type" value="Genomic_DNA"/>
</dbReference>
<reference evidence="3 4" key="1">
    <citation type="journal article" date="2016" name="J. Microbiol.">
        <title>Dankookia rubra gen. nov., sp. nov., an alphaproteobacterium isolated from sediment of a shallow stream.</title>
        <authorList>
            <person name="Kim W.H."/>
            <person name="Kim D.H."/>
            <person name="Kang K."/>
            <person name="Ahn T.Y."/>
        </authorList>
    </citation>
    <scope>NUCLEOTIDE SEQUENCE [LARGE SCALE GENOMIC DNA]</scope>
    <source>
        <strain evidence="3 4">JCM30602</strain>
    </source>
</reference>
<protein>
    <submittedName>
        <fullName evidence="3">Tripartite tricarboxylate transporter substrate binding protein</fullName>
    </submittedName>
</protein>
<organism evidence="3 4">
    <name type="scientific">Dankookia rubra</name>
    <dbReference type="NCBI Taxonomy" id="1442381"/>
    <lineage>
        <taxon>Bacteria</taxon>
        <taxon>Pseudomonadati</taxon>
        <taxon>Pseudomonadota</taxon>
        <taxon>Alphaproteobacteria</taxon>
        <taxon>Acetobacterales</taxon>
        <taxon>Roseomonadaceae</taxon>
        <taxon>Dankookia</taxon>
    </lineage>
</organism>
<dbReference type="AlphaFoldDB" id="A0A4R5QLH0"/>
<dbReference type="PANTHER" id="PTHR42928:SF5">
    <property type="entry name" value="BLR1237 PROTEIN"/>
    <property type="match status" value="1"/>
</dbReference>
<sequence length="334" mass="34194">MARSPRPVRISRRMALAAGAGLAMPGLLRAQPRFPDRPIRLVVPFGAGGNLDTLARMLVPGVAERLGQPVVIENRVGAGGNIGTEAVARAAPDGYTLLLGSNGALTINPLIMERVPYDPAKDFAPVCLCFRTPQVLVASPKLPVKTFAEFLAYAKARPGQLQCGSAGSGTSNHLNIELLNAATGIGLVHVPYRSSGGATPDLLSGALASSMEQITTALPLHRDGQLPIIAAALPRPLPLLPDIPTLAEAGVPGGGLVSFIGILVPAGTPAPITATLQAAFAAALAEPALRARIEETGSLMADAAATTPPGFAALLRQEADLSRRAAAAAGLLVR</sequence>
<feature type="chain" id="PRO_5021011954" evidence="2">
    <location>
        <begin position="31"/>
        <end position="334"/>
    </location>
</feature>
<name>A0A4R5QLH0_9PROT</name>
<dbReference type="PANTHER" id="PTHR42928">
    <property type="entry name" value="TRICARBOXYLATE-BINDING PROTEIN"/>
    <property type="match status" value="1"/>
</dbReference>
<accession>A0A4R5QLH0</accession>
<dbReference type="InterPro" id="IPR042100">
    <property type="entry name" value="Bug_dom1"/>
</dbReference>
<comment type="caution">
    <text evidence="3">The sequence shown here is derived from an EMBL/GenBank/DDBJ whole genome shotgun (WGS) entry which is preliminary data.</text>
</comment>
<dbReference type="Proteomes" id="UP000295096">
    <property type="component" value="Unassembled WGS sequence"/>
</dbReference>
<dbReference type="InterPro" id="IPR005064">
    <property type="entry name" value="BUG"/>
</dbReference>